<dbReference type="InParanoid" id="G9MU30"/>
<proteinExistence type="predicted"/>
<evidence type="ECO:0000313" key="2">
    <source>
        <dbReference type="Proteomes" id="UP000007115"/>
    </source>
</evidence>
<reference evidence="1 2" key="1">
    <citation type="journal article" date="2011" name="Genome Biol.">
        <title>Comparative genome sequence analysis underscores mycoparasitism as the ancestral life style of Trichoderma.</title>
        <authorList>
            <person name="Kubicek C.P."/>
            <person name="Herrera-Estrella A."/>
            <person name="Seidl-Seiboth V."/>
            <person name="Martinez D.A."/>
            <person name="Druzhinina I.S."/>
            <person name="Thon M."/>
            <person name="Zeilinger S."/>
            <person name="Casas-Flores S."/>
            <person name="Horwitz B.A."/>
            <person name="Mukherjee P.K."/>
            <person name="Mukherjee M."/>
            <person name="Kredics L."/>
            <person name="Alcaraz L.D."/>
            <person name="Aerts A."/>
            <person name="Antal Z."/>
            <person name="Atanasova L."/>
            <person name="Cervantes-Badillo M.G."/>
            <person name="Challacombe J."/>
            <person name="Chertkov O."/>
            <person name="McCluskey K."/>
            <person name="Coulpier F."/>
            <person name="Deshpande N."/>
            <person name="von Doehren H."/>
            <person name="Ebbole D.J."/>
            <person name="Esquivel-Naranjo E.U."/>
            <person name="Fekete E."/>
            <person name="Flipphi M."/>
            <person name="Glaser F."/>
            <person name="Gomez-Rodriguez E.Y."/>
            <person name="Gruber S."/>
            <person name="Han C."/>
            <person name="Henrissat B."/>
            <person name="Hermosa R."/>
            <person name="Hernandez-Onate M."/>
            <person name="Karaffa L."/>
            <person name="Kosti I."/>
            <person name="Le Crom S."/>
            <person name="Lindquist E."/>
            <person name="Lucas S."/>
            <person name="Luebeck M."/>
            <person name="Luebeck P.S."/>
            <person name="Margeot A."/>
            <person name="Metz B."/>
            <person name="Misra M."/>
            <person name="Nevalainen H."/>
            <person name="Omann M."/>
            <person name="Packer N."/>
            <person name="Perrone G."/>
            <person name="Uresti-Rivera E.E."/>
            <person name="Salamov A."/>
            <person name="Schmoll M."/>
            <person name="Seiboth B."/>
            <person name="Shapiro H."/>
            <person name="Sukno S."/>
            <person name="Tamayo-Ramos J.A."/>
            <person name="Tisch D."/>
            <person name="Wiest A."/>
            <person name="Wilkinson H.H."/>
            <person name="Zhang M."/>
            <person name="Coutinho P.M."/>
            <person name="Kenerley C.M."/>
            <person name="Monte E."/>
            <person name="Baker S.E."/>
            <person name="Grigoriev I.V."/>
        </authorList>
    </citation>
    <scope>NUCLEOTIDE SEQUENCE [LARGE SCALE GENOMIC DNA]</scope>
    <source>
        <strain evidence="2">Gv29-8 / FGSC 10586</strain>
    </source>
</reference>
<dbReference type="Proteomes" id="UP000007115">
    <property type="component" value="Unassembled WGS sequence"/>
</dbReference>
<dbReference type="VEuPathDB" id="FungiDB:TRIVIDRAFT_222502"/>
<comment type="caution">
    <text evidence="1">The sequence shown here is derived from an EMBL/GenBank/DDBJ whole genome shotgun (WGS) entry which is preliminary data.</text>
</comment>
<dbReference type="AlphaFoldDB" id="G9MU30"/>
<dbReference type="RefSeq" id="XP_013956249.1">
    <property type="nucleotide sequence ID" value="XM_014100774.1"/>
</dbReference>
<gene>
    <name evidence="1" type="ORF">TRIVIDRAFT_222502</name>
</gene>
<dbReference type="EMBL" id="ABDF02000038">
    <property type="protein sequence ID" value="EHK22056.1"/>
    <property type="molecule type" value="Genomic_DNA"/>
</dbReference>
<dbReference type="HOGENOM" id="CLU_2455024_0_0_1"/>
<protein>
    <submittedName>
        <fullName evidence="1">Uncharacterized protein</fullName>
    </submittedName>
</protein>
<dbReference type="GeneID" id="25791680"/>
<keyword evidence="2" id="KW-1185">Reference proteome</keyword>
<dbReference type="OrthoDB" id="3261350at2759"/>
<organism evidence="1 2">
    <name type="scientific">Hypocrea virens (strain Gv29-8 / FGSC 10586)</name>
    <name type="common">Gliocladium virens</name>
    <name type="synonym">Trichoderma virens</name>
    <dbReference type="NCBI Taxonomy" id="413071"/>
    <lineage>
        <taxon>Eukaryota</taxon>
        <taxon>Fungi</taxon>
        <taxon>Dikarya</taxon>
        <taxon>Ascomycota</taxon>
        <taxon>Pezizomycotina</taxon>
        <taxon>Sordariomycetes</taxon>
        <taxon>Hypocreomycetidae</taxon>
        <taxon>Hypocreales</taxon>
        <taxon>Hypocreaceae</taxon>
        <taxon>Trichoderma</taxon>
    </lineage>
</organism>
<evidence type="ECO:0000313" key="1">
    <source>
        <dbReference type="EMBL" id="EHK22056.1"/>
    </source>
</evidence>
<name>G9MU30_HYPVG</name>
<sequence length="89" mass="10113">MTVDRHEEVHTNESRLVDSMVPLDKIMLGPRRKGVARSYYTALDTPVPRKTDIRSTEVNLNSVDITTRYGQANDFSPYHAAAIQEATFF</sequence>
<accession>G9MU30</accession>